<dbReference type="InterPro" id="IPR051966">
    <property type="entry name" value="RPAP3"/>
</dbReference>
<keyword evidence="1" id="KW-0802">TPR repeat</keyword>
<name>A0ABN9QK10_9DINO</name>
<evidence type="ECO:0000313" key="2">
    <source>
        <dbReference type="EMBL" id="CAK0805207.1"/>
    </source>
</evidence>
<dbReference type="SUPFAM" id="SSF48452">
    <property type="entry name" value="TPR-like"/>
    <property type="match status" value="1"/>
</dbReference>
<dbReference type="Proteomes" id="UP001189429">
    <property type="component" value="Unassembled WGS sequence"/>
</dbReference>
<dbReference type="SMART" id="SM00028">
    <property type="entry name" value="TPR"/>
    <property type="match status" value="2"/>
</dbReference>
<protein>
    <recommendedName>
        <fullName evidence="4">Peptidylprolyl isomerase</fullName>
    </recommendedName>
</protein>
<evidence type="ECO:0000313" key="3">
    <source>
        <dbReference type="Proteomes" id="UP001189429"/>
    </source>
</evidence>
<evidence type="ECO:0008006" key="4">
    <source>
        <dbReference type="Google" id="ProtNLM"/>
    </source>
</evidence>
<gene>
    <name evidence="2" type="ORF">PCOR1329_LOCUS11790</name>
</gene>
<dbReference type="InterPro" id="IPR011990">
    <property type="entry name" value="TPR-like_helical_dom_sf"/>
</dbReference>
<accession>A0ABN9QK10</accession>
<comment type="caution">
    <text evidence="2">The sequence shown here is derived from an EMBL/GenBank/DDBJ whole genome shotgun (WGS) entry which is preliminary data.</text>
</comment>
<keyword evidence="3" id="KW-1185">Reference proteome</keyword>
<dbReference type="InterPro" id="IPR019734">
    <property type="entry name" value="TPR_rpt"/>
</dbReference>
<dbReference type="PANTHER" id="PTHR46423:SF1">
    <property type="entry name" value="RNA POLYMERASE II-ASSOCIATED PROTEIN 3"/>
    <property type="match status" value="1"/>
</dbReference>
<reference evidence="2" key="1">
    <citation type="submission" date="2023-10" db="EMBL/GenBank/DDBJ databases">
        <authorList>
            <person name="Chen Y."/>
            <person name="Shah S."/>
            <person name="Dougan E. K."/>
            <person name="Thang M."/>
            <person name="Chan C."/>
        </authorList>
    </citation>
    <scope>NUCLEOTIDE SEQUENCE [LARGE SCALE GENOMIC DNA]</scope>
</reference>
<evidence type="ECO:0000256" key="1">
    <source>
        <dbReference type="ARBA" id="ARBA00022803"/>
    </source>
</evidence>
<dbReference type="Gene3D" id="1.25.40.10">
    <property type="entry name" value="Tetratricopeptide repeat domain"/>
    <property type="match status" value="1"/>
</dbReference>
<dbReference type="PANTHER" id="PTHR46423">
    <property type="entry name" value="RNA POLYMERASE II-ASSOCIATED PROTEIN 3"/>
    <property type="match status" value="1"/>
</dbReference>
<organism evidence="2 3">
    <name type="scientific">Prorocentrum cordatum</name>
    <dbReference type="NCBI Taxonomy" id="2364126"/>
    <lineage>
        <taxon>Eukaryota</taxon>
        <taxon>Sar</taxon>
        <taxon>Alveolata</taxon>
        <taxon>Dinophyceae</taxon>
        <taxon>Prorocentrales</taxon>
        <taxon>Prorocentraceae</taxon>
        <taxon>Prorocentrum</taxon>
    </lineage>
</organism>
<sequence>MARYELALPDAALEDVVQVIDELPEGPGRVEAEELRWKLEAASRQQSPSGWERMQIVENNDSEKPEDDRGPHPDLAVELTAEGIEKAKQQGNKLFASGSIEESARWFSQCIWAAESKSVLGLPPDFVSVLRSNRAFAYVKLERWADAEDDSSSALKLNPGNTKALYRRAKARKELGKAQAAWQDVEALLKALPADATGRGDAEALKEQIAKQLTAA</sequence>
<dbReference type="EMBL" id="CAUYUJ010003403">
    <property type="protein sequence ID" value="CAK0805207.1"/>
    <property type="molecule type" value="Genomic_DNA"/>
</dbReference>
<proteinExistence type="predicted"/>